<dbReference type="PANTHER" id="PTHR24302">
    <property type="entry name" value="CYTOCHROME P450 FAMILY 3"/>
    <property type="match status" value="1"/>
</dbReference>
<dbReference type="InterPro" id="IPR002401">
    <property type="entry name" value="Cyt_P450_E_grp-I"/>
</dbReference>
<feature type="transmembrane region" description="Helical" evidence="10">
    <location>
        <begin position="210"/>
        <end position="228"/>
    </location>
</feature>
<evidence type="ECO:0000256" key="10">
    <source>
        <dbReference type="SAM" id="Phobius"/>
    </source>
</evidence>
<evidence type="ECO:0000256" key="8">
    <source>
        <dbReference type="PIRSR" id="PIRSR602401-1"/>
    </source>
</evidence>
<dbReference type="Gene3D" id="1.10.630.10">
    <property type="entry name" value="Cytochrome P450"/>
    <property type="match status" value="1"/>
</dbReference>
<dbReference type="Pfam" id="PF00067">
    <property type="entry name" value="p450"/>
    <property type="match status" value="2"/>
</dbReference>
<keyword evidence="10" id="KW-1133">Transmembrane helix</keyword>
<dbReference type="PANTHER" id="PTHR24302:SF15">
    <property type="entry name" value="FATTY-ACID PEROXYGENASE"/>
    <property type="match status" value="1"/>
</dbReference>
<dbReference type="InterPro" id="IPR036396">
    <property type="entry name" value="Cyt_P450_sf"/>
</dbReference>
<name>A0A1D1UWN2_RAMVA</name>
<keyword evidence="10" id="KW-0812">Transmembrane</keyword>
<dbReference type="OrthoDB" id="2789670at2759"/>
<comment type="function">
    <text evidence="7">Cytochromes P450 are a group of heme-thiolate monooxygenases. They oxidize a variety of structurally unrelated compounds, including steroids, fatty acids, and xenobiotics.</text>
</comment>
<keyword evidence="10" id="KW-0472">Membrane</keyword>
<sequence length="538" mass="61884">MVLVWILYALVLLAGYFIFDALWKFQYWKKRGISGPRPLPLVYFVPHIAKGIGEFDIRNIKKYGPLYGYYDGGVQVLVTSDPDMLRSVMVKDFSHFVNRRHADFNGPFFERAVSELRDQRWKDVRSALVPAFTSGRMRQMDELMNECCATLERNLATMSDQKTEFDLKEFFQGVTMDVIASTFFGTRIDSQNDPDNVFVKKAKSAFEGGFFSLATLIYFLFPRVWPIAKKLGLQAIPKTTVDFFVDNTFEIIRMRRATNLNRRDFLQLMLKSVEAAENGKVRLQSNGSSTGFSRSDSPSEMMNGDLNDVVPHELTNGHVQIKAHGHLTPQLTIEDITAQAVIFFLAGFETTSTALSFLTYALTMQQDIQDKLREEIQTVMEGHEVPTYELVSQMTYLDQCVNEALRLYPPVTRNERVCNEEWEYNGMTIERGTVIGIPIFALHRDPRFWNNPDKFDPDRFSKENKHKINQYTFQTFGQGPRNCIGMRFAYYEMKLVMAHILPRFRFVPCSKTDDPLPLKDVGFLSPRNGVWVSAESLS</sequence>
<protein>
    <recommendedName>
        <fullName evidence="13">Cytochrome P450</fullName>
    </recommendedName>
</protein>
<dbReference type="SUPFAM" id="SSF48264">
    <property type="entry name" value="Cytochrome P450"/>
    <property type="match status" value="1"/>
</dbReference>
<feature type="binding site" description="axial binding residue" evidence="8">
    <location>
        <position position="483"/>
    </location>
    <ligand>
        <name>heme</name>
        <dbReference type="ChEBI" id="CHEBI:30413"/>
    </ligand>
    <ligandPart>
        <name>Fe</name>
        <dbReference type="ChEBI" id="CHEBI:18248"/>
    </ligandPart>
</feature>
<dbReference type="PROSITE" id="PS00086">
    <property type="entry name" value="CYTOCHROME_P450"/>
    <property type="match status" value="1"/>
</dbReference>
<keyword evidence="5 8" id="KW-0408">Iron</keyword>
<dbReference type="GO" id="GO:0020037">
    <property type="term" value="F:heme binding"/>
    <property type="evidence" value="ECO:0007669"/>
    <property type="project" value="InterPro"/>
</dbReference>
<evidence type="ECO:0000256" key="5">
    <source>
        <dbReference type="ARBA" id="ARBA00023004"/>
    </source>
</evidence>
<evidence type="ECO:0000313" key="11">
    <source>
        <dbReference type="EMBL" id="GAU92845.1"/>
    </source>
</evidence>
<evidence type="ECO:0000256" key="3">
    <source>
        <dbReference type="ARBA" id="ARBA00022723"/>
    </source>
</evidence>
<comment type="caution">
    <text evidence="11">The sequence shown here is derived from an EMBL/GenBank/DDBJ whole genome shotgun (WGS) entry which is preliminary data.</text>
</comment>
<proteinExistence type="inferred from homology"/>
<evidence type="ECO:0000256" key="7">
    <source>
        <dbReference type="ARBA" id="ARBA00043906"/>
    </source>
</evidence>
<dbReference type="STRING" id="947166.A0A1D1UWN2"/>
<dbReference type="PRINTS" id="PR00463">
    <property type="entry name" value="EP450I"/>
</dbReference>
<feature type="transmembrane region" description="Helical" evidence="10">
    <location>
        <begin position="6"/>
        <end position="23"/>
    </location>
</feature>
<evidence type="ECO:0000256" key="2">
    <source>
        <dbReference type="ARBA" id="ARBA00022617"/>
    </source>
</evidence>
<comment type="similarity">
    <text evidence="1 9">Belongs to the cytochrome P450 family.</text>
</comment>
<reference evidence="11 12" key="1">
    <citation type="journal article" date="2016" name="Nat. Commun.">
        <title>Extremotolerant tardigrade genome and improved radiotolerance of human cultured cells by tardigrade-unique protein.</title>
        <authorList>
            <person name="Hashimoto T."/>
            <person name="Horikawa D.D."/>
            <person name="Saito Y."/>
            <person name="Kuwahara H."/>
            <person name="Kozuka-Hata H."/>
            <person name="Shin-I T."/>
            <person name="Minakuchi Y."/>
            <person name="Ohishi K."/>
            <person name="Motoyama A."/>
            <person name="Aizu T."/>
            <person name="Enomoto A."/>
            <person name="Kondo K."/>
            <person name="Tanaka S."/>
            <person name="Hara Y."/>
            <person name="Koshikawa S."/>
            <person name="Sagara H."/>
            <person name="Miura T."/>
            <person name="Yokobori S."/>
            <person name="Miyagawa K."/>
            <person name="Suzuki Y."/>
            <person name="Kubo T."/>
            <person name="Oyama M."/>
            <person name="Kohara Y."/>
            <person name="Fujiyama A."/>
            <person name="Arakawa K."/>
            <person name="Katayama T."/>
            <person name="Toyoda A."/>
            <person name="Kunieda T."/>
        </authorList>
    </citation>
    <scope>NUCLEOTIDE SEQUENCE [LARGE SCALE GENOMIC DNA]</scope>
    <source>
        <strain evidence="11 12">YOKOZUNA-1</strain>
    </source>
</reference>
<gene>
    <name evidence="11" type="primary">RvY_04873-1</name>
    <name evidence="11" type="synonym">RvY_04873.1</name>
    <name evidence="11" type="ORF">RvY_04873</name>
</gene>
<evidence type="ECO:0000256" key="1">
    <source>
        <dbReference type="ARBA" id="ARBA00010617"/>
    </source>
</evidence>
<accession>A0A1D1UWN2</accession>
<organism evidence="11 12">
    <name type="scientific">Ramazzottius varieornatus</name>
    <name type="common">Water bear</name>
    <name type="synonym">Tardigrade</name>
    <dbReference type="NCBI Taxonomy" id="947166"/>
    <lineage>
        <taxon>Eukaryota</taxon>
        <taxon>Metazoa</taxon>
        <taxon>Ecdysozoa</taxon>
        <taxon>Tardigrada</taxon>
        <taxon>Eutardigrada</taxon>
        <taxon>Parachela</taxon>
        <taxon>Hypsibioidea</taxon>
        <taxon>Ramazzottiidae</taxon>
        <taxon>Ramazzottius</taxon>
    </lineage>
</organism>
<keyword evidence="4 9" id="KW-0560">Oxidoreductase</keyword>
<comment type="cofactor">
    <cofactor evidence="8">
        <name>heme</name>
        <dbReference type="ChEBI" id="CHEBI:30413"/>
    </cofactor>
</comment>
<keyword evidence="2 8" id="KW-0349">Heme</keyword>
<evidence type="ECO:0008006" key="13">
    <source>
        <dbReference type="Google" id="ProtNLM"/>
    </source>
</evidence>
<evidence type="ECO:0000313" key="12">
    <source>
        <dbReference type="Proteomes" id="UP000186922"/>
    </source>
</evidence>
<keyword evidence="6 9" id="KW-0503">Monooxygenase</keyword>
<dbReference type="CDD" id="cd11055">
    <property type="entry name" value="CYP3A-like"/>
    <property type="match status" value="1"/>
</dbReference>
<dbReference type="InterPro" id="IPR001128">
    <property type="entry name" value="Cyt_P450"/>
</dbReference>
<dbReference type="GO" id="GO:0005506">
    <property type="term" value="F:iron ion binding"/>
    <property type="evidence" value="ECO:0007669"/>
    <property type="project" value="InterPro"/>
</dbReference>
<dbReference type="GO" id="GO:0008395">
    <property type="term" value="F:steroid hydroxylase activity"/>
    <property type="evidence" value="ECO:0007669"/>
    <property type="project" value="TreeGrafter"/>
</dbReference>
<dbReference type="PRINTS" id="PR00385">
    <property type="entry name" value="P450"/>
</dbReference>
<dbReference type="Proteomes" id="UP000186922">
    <property type="component" value="Unassembled WGS sequence"/>
</dbReference>
<keyword evidence="12" id="KW-1185">Reference proteome</keyword>
<dbReference type="GO" id="GO:0016705">
    <property type="term" value="F:oxidoreductase activity, acting on paired donors, with incorporation or reduction of molecular oxygen"/>
    <property type="evidence" value="ECO:0007669"/>
    <property type="project" value="InterPro"/>
</dbReference>
<evidence type="ECO:0000256" key="6">
    <source>
        <dbReference type="ARBA" id="ARBA00023033"/>
    </source>
</evidence>
<dbReference type="EMBL" id="BDGG01000002">
    <property type="protein sequence ID" value="GAU92845.1"/>
    <property type="molecule type" value="Genomic_DNA"/>
</dbReference>
<evidence type="ECO:0000256" key="9">
    <source>
        <dbReference type="RuleBase" id="RU000461"/>
    </source>
</evidence>
<dbReference type="InterPro" id="IPR017972">
    <property type="entry name" value="Cyt_P450_CS"/>
</dbReference>
<dbReference type="InterPro" id="IPR050705">
    <property type="entry name" value="Cytochrome_P450_3A"/>
</dbReference>
<evidence type="ECO:0000256" key="4">
    <source>
        <dbReference type="ARBA" id="ARBA00023002"/>
    </source>
</evidence>
<keyword evidence="3 8" id="KW-0479">Metal-binding</keyword>
<dbReference type="AlphaFoldDB" id="A0A1D1UWN2"/>